<dbReference type="PROSITE" id="PS51634">
    <property type="entry name" value="CRC"/>
    <property type="match status" value="1"/>
</dbReference>
<keyword evidence="7" id="KW-1185">Reference proteome</keyword>
<dbReference type="AlphaFoldDB" id="A0A498J832"/>
<feature type="region of interest" description="Disordered" evidence="4">
    <location>
        <begin position="122"/>
        <end position="143"/>
    </location>
</feature>
<evidence type="ECO:0000259" key="5">
    <source>
        <dbReference type="PROSITE" id="PS51634"/>
    </source>
</evidence>
<dbReference type="GO" id="GO:0005634">
    <property type="term" value="C:nucleus"/>
    <property type="evidence" value="ECO:0007669"/>
    <property type="project" value="UniProtKB-SubCell"/>
</dbReference>
<dbReference type="SMART" id="SM01114">
    <property type="entry name" value="CXC"/>
    <property type="match status" value="2"/>
</dbReference>
<proteinExistence type="inferred from homology"/>
<comment type="similarity">
    <text evidence="2">Belongs to the lin-54 family.</text>
</comment>
<gene>
    <name evidence="6" type="ORF">DVH24_020861</name>
</gene>
<evidence type="ECO:0000256" key="2">
    <source>
        <dbReference type="ARBA" id="ARBA00007267"/>
    </source>
</evidence>
<dbReference type="Pfam" id="PF03638">
    <property type="entry name" value="TCR"/>
    <property type="match status" value="2"/>
</dbReference>
<comment type="caution">
    <text evidence="6">The sequence shown here is derived from an EMBL/GenBank/DDBJ whole genome shotgun (WGS) entry which is preliminary data.</text>
</comment>
<dbReference type="GO" id="GO:0006508">
    <property type="term" value="P:proteolysis"/>
    <property type="evidence" value="ECO:0007669"/>
    <property type="project" value="InterPro"/>
</dbReference>
<dbReference type="STRING" id="3750.A0A498J832"/>
<dbReference type="InterPro" id="IPR029058">
    <property type="entry name" value="AB_hydrolase_fold"/>
</dbReference>
<dbReference type="EMBL" id="RDQH01000334">
    <property type="protein sequence ID" value="RXH91838.1"/>
    <property type="molecule type" value="Genomic_DNA"/>
</dbReference>
<evidence type="ECO:0000313" key="7">
    <source>
        <dbReference type="Proteomes" id="UP000290289"/>
    </source>
</evidence>
<keyword evidence="3" id="KW-0539">Nucleus</keyword>
<sequence length="1144" mass="127074">MRIWEADCACWRLDSLEINGAERNGLRGGAEEIGEAIGFHDGVPSVGERGVDGRTATATDTVTGAAAATNLTGKTASPQPAAVQLSKQLTPPPAIPQFQARRSPAPPANVRIPHPVHKLSQVRKQDSPVSRQRGDEKDCTPKKQKQCNCKNSRCLKLYCECFAAGIYCDGCNCSNCHNNVNNEAARQDARGAILERNPNAFQPKIASSPQESRDGREDVREIQAAGKHNKGCHCKKSGCLKKYCECFQANILCSENCKCMDCKNFEGSEERRALYHEGHNTAAYMQQANAAISGAIGTSGYGTPLVSRKRKGYELYFTTGNQSTHPIAQPQQENHLRPHMASSSQLSVPIFRADAAVPRPSKTTIYRSPLADIIQPKNVKDLCSRLVVVAGAAAKALAGDMQRETINTSTTSSTQEREEHKMEHDKQHDNQLGVNEADREVSTFSGSNGVDVQNSRPMSPVTLALMCDEQDKMFMEAGLPKGAGTDNPSMPEKPTQEIGFTEIYAEQERLVLTGFRDFLNHLITRGSIKETMCSPQAKTERLSQKESVQVGTAKPNTEPRYQKEVYINGIVKSPLSSANGKILQSATTVTSGDNDLTLKLDLVEWLGLKTWDLVEELEKAYPRKALFQKAILYYSTIIRLPYLRSFLASSINCIFVLIRIISTVDCFGFNLCRRFVFRTHSLIAARQQPLQSNSPSTTLSHVAPPPSHTCLSVPPSPPKLSYKYRTKSQARSSRSKLSDCEVSEMDAQKLRSEFLQVLRSRRSGEVPMLVEQAKPVANPLFQEDNPASFSEAMNACPKASIPDFKDKLQEENLYLITEAGEQGRLPVLILSMKENCTQKRPAVVFLHSTNKNKEWLRPLLEAYASRGYVAIAIDSRYHGERARNISTYRDALVSAWKRGDTMPFLFDTVWDLIKLADYLTQREDIDPTRVGITGESLGGMHAWFAAAAAADTRYAVVVPIIGVQGFRWAIDNDKWQARVDSIKPVFEEARIDLRKSVIDKEVVEKVRYILDSQIRIDLGESDLYIQYFKLEGVIDCYYEVGRQLTIYLSDQVWDRIAPGLASQFDSPYSIPAIAPRPLLILNGAEDPRCPLAGLEVPNSKACKAYADAHAIDNFKFIAQPGIGHQMTPLMVVEASDWFDQFLKQ</sequence>
<dbReference type="Proteomes" id="UP000290289">
    <property type="component" value="Chromosome 8"/>
</dbReference>
<dbReference type="SUPFAM" id="SSF53474">
    <property type="entry name" value="alpha/beta-Hydrolases"/>
    <property type="match status" value="1"/>
</dbReference>
<feature type="region of interest" description="Disordered" evidence="4">
    <location>
        <begin position="688"/>
        <end position="711"/>
    </location>
</feature>
<evidence type="ECO:0000256" key="1">
    <source>
        <dbReference type="ARBA" id="ARBA00004123"/>
    </source>
</evidence>
<dbReference type="InterPro" id="IPR001375">
    <property type="entry name" value="Peptidase_S9_cat"/>
</dbReference>
<feature type="compositionally biased region" description="Basic and acidic residues" evidence="4">
    <location>
        <begin position="415"/>
        <end position="429"/>
    </location>
</feature>
<evidence type="ECO:0000256" key="3">
    <source>
        <dbReference type="ARBA" id="ARBA00023242"/>
    </source>
</evidence>
<feature type="domain" description="CRC" evidence="5">
    <location>
        <begin position="143"/>
        <end position="267"/>
    </location>
</feature>
<dbReference type="InterPro" id="IPR033467">
    <property type="entry name" value="Tesmin/TSO1-like_CXC"/>
</dbReference>
<evidence type="ECO:0000313" key="6">
    <source>
        <dbReference type="EMBL" id="RXH91838.1"/>
    </source>
</evidence>
<name>A0A498J832_MALDO</name>
<dbReference type="PANTHER" id="PTHR47381:SF3">
    <property type="entry name" value="ALPHA_BETA-HYDROLASES SUPERFAMILY PROTEIN"/>
    <property type="match status" value="1"/>
</dbReference>
<dbReference type="Pfam" id="PF00326">
    <property type="entry name" value="Peptidase_S9"/>
    <property type="match status" value="1"/>
</dbReference>
<evidence type="ECO:0000256" key="4">
    <source>
        <dbReference type="SAM" id="MobiDB-lite"/>
    </source>
</evidence>
<dbReference type="PANTHER" id="PTHR47381">
    <property type="entry name" value="ALPHA/BETA-HYDROLASES SUPERFAMILY PROTEIN"/>
    <property type="match status" value="1"/>
</dbReference>
<comment type="subcellular location">
    <subcellularLocation>
        <location evidence="1">Nucleus</location>
    </subcellularLocation>
</comment>
<accession>A0A498J832</accession>
<dbReference type="GO" id="GO:0008236">
    <property type="term" value="F:serine-type peptidase activity"/>
    <property type="evidence" value="ECO:0007669"/>
    <property type="project" value="InterPro"/>
</dbReference>
<dbReference type="InterPro" id="IPR005172">
    <property type="entry name" value="CRC"/>
</dbReference>
<organism evidence="6 7">
    <name type="scientific">Malus domestica</name>
    <name type="common">Apple</name>
    <name type="synonym">Pyrus malus</name>
    <dbReference type="NCBI Taxonomy" id="3750"/>
    <lineage>
        <taxon>Eukaryota</taxon>
        <taxon>Viridiplantae</taxon>
        <taxon>Streptophyta</taxon>
        <taxon>Embryophyta</taxon>
        <taxon>Tracheophyta</taxon>
        <taxon>Spermatophyta</taxon>
        <taxon>Magnoliopsida</taxon>
        <taxon>eudicotyledons</taxon>
        <taxon>Gunneridae</taxon>
        <taxon>Pentapetalae</taxon>
        <taxon>rosids</taxon>
        <taxon>fabids</taxon>
        <taxon>Rosales</taxon>
        <taxon>Rosaceae</taxon>
        <taxon>Amygdaloideae</taxon>
        <taxon>Maleae</taxon>
        <taxon>Malus</taxon>
    </lineage>
</organism>
<dbReference type="Gene3D" id="3.40.50.1820">
    <property type="entry name" value="alpha/beta hydrolase"/>
    <property type="match status" value="1"/>
</dbReference>
<protein>
    <recommendedName>
        <fullName evidence="5">CRC domain-containing protein</fullName>
    </recommendedName>
</protein>
<feature type="compositionally biased region" description="Polar residues" evidence="4">
    <location>
        <begin position="688"/>
        <end position="700"/>
    </location>
</feature>
<reference evidence="6 7" key="1">
    <citation type="submission" date="2018-10" db="EMBL/GenBank/DDBJ databases">
        <title>A high-quality apple genome assembly.</title>
        <authorList>
            <person name="Hu J."/>
        </authorList>
    </citation>
    <scope>NUCLEOTIDE SEQUENCE [LARGE SCALE GENOMIC DNA]</scope>
    <source>
        <strain evidence="7">cv. HFTH1</strain>
        <tissue evidence="6">Young leaf</tissue>
    </source>
</reference>
<feature type="region of interest" description="Disordered" evidence="4">
    <location>
        <begin position="197"/>
        <end position="218"/>
    </location>
</feature>
<feature type="region of interest" description="Disordered" evidence="4">
    <location>
        <begin position="405"/>
        <end position="429"/>
    </location>
</feature>
<feature type="compositionally biased region" description="Basic and acidic residues" evidence="4">
    <location>
        <begin position="132"/>
        <end position="141"/>
    </location>
</feature>